<protein>
    <submittedName>
        <fullName evidence="2">Uncharacterized protein</fullName>
    </submittedName>
</protein>
<name>A0AAW0BR08_9AGAR</name>
<evidence type="ECO:0000313" key="2">
    <source>
        <dbReference type="EMBL" id="KAK7029205.1"/>
    </source>
</evidence>
<feature type="region of interest" description="Disordered" evidence="1">
    <location>
        <begin position="643"/>
        <end position="670"/>
    </location>
</feature>
<feature type="compositionally biased region" description="Acidic residues" evidence="1">
    <location>
        <begin position="514"/>
        <end position="523"/>
    </location>
</feature>
<comment type="caution">
    <text evidence="2">The sequence shown here is derived from an EMBL/GenBank/DDBJ whole genome shotgun (WGS) entry which is preliminary data.</text>
</comment>
<sequence length="685" mass="77129">MDSDDSEYEALDSTLSGSLTTVVNGAHTSIPQPIFDLPNSTCIVTGGRGGPGGRAAQRGGTGGNGEGPRVYLSSKSTIVNVRAGLRVNDSSTWESLLDSNFRRIPLGDINLERQLYLDGPETDRASFRRKRSSVRIVRSAKVASREFTVAMYQGDNAERASSIPREWKEDVERYMDIRYLKPQFTVMGKLYGIVRCRNLWGAVFHGVDSCSRCKGPFAQFRVTLRLAQSADRYLRSTFGRETACCTVLINPSNGRPCIDLESDHDVGIDYYTRFMGVPYWNLAQPLSPMEILSPSKLTYIVETLTLDQYHEINCALNPGDGICFRYNFRDPSASMAWISQANHIFERLDVLPSDCDRYVVVVEEIDLTIKLRRRKKRCNTSPEGYLFLCPSEYLVAGPASVKIPERPWYWSLDPYGVEKLNEEKANELGFPTIQPDITIWAKKWRRFAYNGLIQFHEGKGLDPYSQDVAIELKEPLFELCSDEEPLIVEATEIPFDYDTGNSLSDAFEKFDYDSGSESEDNITSEDGHDMSDVLDSNESEDITSNIEFTSFNETGEYTGQASTSASFVPLVDTLLWPAFYHPADTGLEEFSMTFSSQSCSAWDMFSPTTGFNRGDQIRSFGLYDTPLPQVPTWDSNGPSFQTLPLNVTGDAGNEVTSDSRKRRAEDDDWEYESADRAKRMRLIEY</sequence>
<dbReference type="AlphaFoldDB" id="A0AAW0BR08"/>
<evidence type="ECO:0000256" key="1">
    <source>
        <dbReference type="SAM" id="MobiDB-lite"/>
    </source>
</evidence>
<keyword evidence="3" id="KW-1185">Reference proteome</keyword>
<evidence type="ECO:0000313" key="3">
    <source>
        <dbReference type="Proteomes" id="UP001362999"/>
    </source>
</evidence>
<dbReference type="EMBL" id="JAWWNJ010000027">
    <property type="protein sequence ID" value="KAK7029205.1"/>
    <property type="molecule type" value="Genomic_DNA"/>
</dbReference>
<feature type="region of interest" description="Disordered" evidence="1">
    <location>
        <begin position="512"/>
        <end position="538"/>
    </location>
</feature>
<dbReference type="Proteomes" id="UP001362999">
    <property type="component" value="Unassembled WGS sequence"/>
</dbReference>
<gene>
    <name evidence="2" type="ORF">R3P38DRAFT_3516284</name>
</gene>
<feature type="region of interest" description="Disordered" evidence="1">
    <location>
        <begin position="48"/>
        <end position="67"/>
    </location>
</feature>
<organism evidence="2 3">
    <name type="scientific">Favolaschia claudopus</name>
    <dbReference type="NCBI Taxonomy" id="2862362"/>
    <lineage>
        <taxon>Eukaryota</taxon>
        <taxon>Fungi</taxon>
        <taxon>Dikarya</taxon>
        <taxon>Basidiomycota</taxon>
        <taxon>Agaricomycotina</taxon>
        <taxon>Agaricomycetes</taxon>
        <taxon>Agaricomycetidae</taxon>
        <taxon>Agaricales</taxon>
        <taxon>Marasmiineae</taxon>
        <taxon>Mycenaceae</taxon>
        <taxon>Favolaschia</taxon>
    </lineage>
</organism>
<feature type="compositionally biased region" description="Gly residues" evidence="1">
    <location>
        <begin position="48"/>
        <end position="66"/>
    </location>
</feature>
<reference evidence="2 3" key="1">
    <citation type="journal article" date="2024" name="J Genomics">
        <title>Draft genome sequencing and assembly of Favolaschia claudopus CIRM-BRFM 2984 isolated from oak limbs.</title>
        <authorList>
            <person name="Navarro D."/>
            <person name="Drula E."/>
            <person name="Chaduli D."/>
            <person name="Cazenave R."/>
            <person name="Ahrendt S."/>
            <person name="Wang J."/>
            <person name="Lipzen A."/>
            <person name="Daum C."/>
            <person name="Barry K."/>
            <person name="Grigoriev I.V."/>
            <person name="Favel A."/>
            <person name="Rosso M.N."/>
            <person name="Martin F."/>
        </authorList>
    </citation>
    <scope>NUCLEOTIDE SEQUENCE [LARGE SCALE GENOMIC DNA]</scope>
    <source>
        <strain evidence="2 3">CIRM-BRFM 2984</strain>
    </source>
</reference>
<proteinExistence type="predicted"/>
<accession>A0AAW0BR08</accession>